<keyword evidence="4" id="KW-1185">Reference proteome</keyword>
<dbReference type="Proteomes" id="UP000507470">
    <property type="component" value="Unassembled WGS sequence"/>
</dbReference>
<evidence type="ECO:0000313" key="4">
    <source>
        <dbReference type="Proteomes" id="UP000507470"/>
    </source>
</evidence>
<dbReference type="OrthoDB" id="6132182at2759"/>
<proteinExistence type="predicted"/>
<protein>
    <recommendedName>
        <fullName evidence="2">VWFA domain-containing protein</fullName>
    </recommendedName>
</protein>
<dbReference type="SUPFAM" id="SSF53300">
    <property type="entry name" value="vWA-like"/>
    <property type="match status" value="1"/>
</dbReference>
<dbReference type="InterPro" id="IPR036465">
    <property type="entry name" value="vWFA_dom_sf"/>
</dbReference>
<dbReference type="EMBL" id="CACVKT020000542">
    <property type="protein sequence ID" value="CAC5359999.1"/>
    <property type="molecule type" value="Genomic_DNA"/>
</dbReference>
<gene>
    <name evidence="3" type="ORF">MCOR_2635</name>
</gene>
<reference evidence="3 4" key="1">
    <citation type="submission" date="2020-06" db="EMBL/GenBank/DDBJ databases">
        <authorList>
            <person name="Li R."/>
            <person name="Bekaert M."/>
        </authorList>
    </citation>
    <scope>NUCLEOTIDE SEQUENCE [LARGE SCALE GENOMIC DNA]</scope>
    <source>
        <strain evidence="4">wild</strain>
    </source>
</reference>
<evidence type="ECO:0000259" key="2">
    <source>
        <dbReference type="PROSITE" id="PS50234"/>
    </source>
</evidence>
<sequence>MKIVCVLLPFLLPGMQSAEVFTNQPADIGFLIDESGSVNQTNFNINLDFVGKIVDDFDIGNSSVKLSVFAFHQLIGNCFYFSCCNDKASIKSKIDNIKFNSGGEDFEIALNFARNNMFQTNNETRDFSLKILMFFTDGRSPIQVNCSLLHQLGVIVFTEGVGSNVDITQLNKIASNESYVFMVPNYSDLAAQGYNDIQSTICNDNLRHIDIDSVKSIKLESEFSFLTYVVRSYNKTGLFVSESVVLNEDIEHCPL</sequence>
<evidence type="ECO:0000256" key="1">
    <source>
        <dbReference type="SAM" id="SignalP"/>
    </source>
</evidence>
<feature type="chain" id="PRO_5026921763" description="VWFA domain-containing protein" evidence="1">
    <location>
        <begin position="18"/>
        <end position="255"/>
    </location>
</feature>
<evidence type="ECO:0000313" key="3">
    <source>
        <dbReference type="EMBL" id="CAC5359999.1"/>
    </source>
</evidence>
<name>A0A6J8A399_MYTCO</name>
<organism evidence="3 4">
    <name type="scientific">Mytilus coruscus</name>
    <name type="common">Sea mussel</name>
    <dbReference type="NCBI Taxonomy" id="42192"/>
    <lineage>
        <taxon>Eukaryota</taxon>
        <taxon>Metazoa</taxon>
        <taxon>Spiralia</taxon>
        <taxon>Lophotrochozoa</taxon>
        <taxon>Mollusca</taxon>
        <taxon>Bivalvia</taxon>
        <taxon>Autobranchia</taxon>
        <taxon>Pteriomorphia</taxon>
        <taxon>Mytilida</taxon>
        <taxon>Mytiloidea</taxon>
        <taxon>Mytilidae</taxon>
        <taxon>Mytilinae</taxon>
        <taxon>Mytilus</taxon>
    </lineage>
</organism>
<keyword evidence="1" id="KW-0732">Signal</keyword>
<dbReference type="PANTHER" id="PTHR24020">
    <property type="entry name" value="COLLAGEN ALPHA"/>
    <property type="match status" value="1"/>
</dbReference>
<dbReference type="InterPro" id="IPR050525">
    <property type="entry name" value="ECM_Assembly_Org"/>
</dbReference>
<dbReference type="PANTHER" id="PTHR24020:SF20">
    <property type="entry name" value="PH DOMAIN-CONTAINING PROTEIN"/>
    <property type="match status" value="1"/>
</dbReference>
<dbReference type="InterPro" id="IPR002035">
    <property type="entry name" value="VWF_A"/>
</dbReference>
<dbReference type="SMART" id="SM00327">
    <property type="entry name" value="VWA"/>
    <property type="match status" value="1"/>
</dbReference>
<dbReference type="PROSITE" id="PS50234">
    <property type="entry name" value="VWFA"/>
    <property type="match status" value="1"/>
</dbReference>
<dbReference type="AlphaFoldDB" id="A0A6J8A399"/>
<feature type="domain" description="VWFA" evidence="2">
    <location>
        <begin position="27"/>
        <end position="201"/>
    </location>
</feature>
<dbReference type="Gene3D" id="3.40.50.410">
    <property type="entry name" value="von Willebrand factor, type A domain"/>
    <property type="match status" value="1"/>
</dbReference>
<dbReference type="Pfam" id="PF00092">
    <property type="entry name" value="VWA"/>
    <property type="match status" value="1"/>
</dbReference>
<feature type="signal peptide" evidence="1">
    <location>
        <begin position="1"/>
        <end position="17"/>
    </location>
</feature>
<accession>A0A6J8A399</accession>